<evidence type="ECO:0000313" key="5">
    <source>
        <dbReference type="Proteomes" id="UP001229251"/>
    </source>
</evidence>
<name>A0AAJ1V2T8_9LACT</name>
<reference evidence="4" key="1">
    <citation type="submission" date="2023-05" db="EMBL/GenBank/DDBJ databases">
        <title>Cataloging the Phylogenetic Diversity of Human Bladder Bacteria.</title>
        <authorList>
            <person name="Du J."/>
        </authorList>
    </citation>
    <scope>NUCLEOTIDE SEQUENCE</scope>
    <source>
        <strain evidence="4">UMB1231</strain>
    </source>
</reference>
<dbReference type="AlphaFoldDB" id="A0AAJ1V2T8"/>
<dbReference type="SMART" id="SM01208">
    <property type="entry name" value="G5"/>
    <property type="match status" value="1"/>
</dbReference>
<evidence type="ECO:0000256" key="2">
    <source>
        <dbReference type="SAM" id="MobiDB-lite"/>
    </source>
</evidence>
<sequence>MYRQKVKALQAVLMEESYDQIQPSVELEVKDRELPYSQQVKENPDLPQGERRVIQKGQMGLKRTFTEVTTHANGQVTRKALDYTADDRLPVYEIVEVGTKLIQPSAPQGPAGAEKSVQPKQPSKESNTPSQEQAKDKPKESNKLSQGPAQSQPADKDSLVPANQQAVVLPQTGESDPGLIFGMALYQAMQEAGMACSVSFSPKKVEGVCGITVRFQGADQVSAVYDLAQVKNIAIKEIIEDEGDA</sequence>
<dbReference type="InterPro" id="IPR011098">
    <property type="entry name" value="G5_dom"/>
</dbReference>
<dbReference type="Proteomes" id="UP001229251">
    <property type="component" value="Unassembled WGS sequence"/>
</dbReference>
<gene>
    <name evidence="4" type="ORF">QP433_01630</name>
</gene>
<proteinExistence type="predicted"/>
<feature type="compositionally biased region" description="Polar residues" evidence="2">
    <location>
        <begin position="143"/>
        <end position="153"/>
    </location>
</feature>
<dbReference type="RefSeq" id="WP_231385356.1">
    <property type="nucleotide sequence ID" value="NZ_JASOOE010000002.1"/>
</dbReference>
<dbReference type="Pfam" id="PF11823">
    <property type="entry name" value="Se_S_carrier"/>
    <property type="match status" value="1"/>
</dbReference>
<protein>
    <submittedName>
        <fullName evidence="4">G5 domain-containing protein</fullName>
    </submittedName>
</protein>
<feature type="compositionally biased region" description="Polar residues" evidence="2">
    <location>
        <begin position="118"/>
        <end position="132"/>
    </location>
</feature>
<keyword evidence="1" id="KW-0732">Signal</keyword>
<evidence type="ECO:0000313" key="4">
    <source>
        <dbReference type="EMBL" id="MDK7186676.1"/>
    </source>
</evidence>
<dbReference type="InterPro" id="IPR021778">
    <property type="entry name" value="Se/S_carrier-like"/>
</dbReference>
<feature type="region of interest" description="Disordered" evidence="2">
    <location>
        <begin position="103"/>
        <end position="160"/>
    </location>
</feature>
<feature type="domain" description="G5" evidence="3">
    <location>
        <begin position="18"/>
        <end position="101"/>
    </location>
</feature>
<organism evidence="4 5">
    <name type="scientific">Facklamia hominis</name>
    <dbReference type="NCBI Taxonomy" id="178214"/>
    <lineage>
        <taxon>Bacteria</taxon>
        <taxon>Bacillati</taxon>
        <taxon>Bacillota</taxon>
        <taxon>Bacilli</taxon>
        <taxon>Lactobacillales</taxon>
        <taxon>Aerococcaceae</taxon>
        <taxon>Facklamia</taxon>
    </lineage>
</organism>
<evidence type="ECO:0000256" key="1">
    <source>
        <dbReference type="ARBA" id="ARBA00022729"/>
    </source>
</evidence>
<dbReference type="Gene3D" id="2.20.230.10">
    <property type="entry name" value="Resuscitation-promoting factor rpfb"/>
    <property type="match status" value="1"/>
</dbReference>
<feature type="compositionally biased region" description="Basic and acidic residues" evidence="2">
    <location>
        <begin position="133"/>
        <end position="142"/>
    </location>
</feature>
<dbReference type="PROSITE" id="PS51109">
    <property type="entry name" value="G5"/>
    <property type="match status" value="1"/>
</dbReference>
<comment type="caution">
    <text evidence="4">The sequence shown here is derived from an EMBL/GenBank/DDBJ whole genome shotgun (WGS) entry which is preliminary data.</text>
</comment>
<dbReference type="EMBL" id="JASOOE010000002">
    <property type="protein sequence ID" value="MDK7186676.1"/>
    <property type="molecule type" value="Genomic_DNA"/>
</dbReference>
<dbReference type="Pfam" id="PF07501">
    <property type="entry name" value="G5"/>
    <property type="match status" value="1"/>
</dbReference>
<accession>A0AAJ1V2T8</accession>
<evidence type="ECO:0000259" key="3">
    <source>
        <dbReference type="PROSITE" id="PS51109"/>
    </source>
</evidence>